<dbReference type="EMBL" id="MLFT02000003">
    <property type="protein sequence ID" value="PHT52513.1"/>
    <property type="molecule type" value="Genomic_DNA"/>
</dbReference>
<keyword evidence="8" id="KW-0325">Glycoprotein</keyword>
<evidence type="ECO:0000313" key="10">
    <source>
        <dbReference type="Proteomes" id="UP000224567"/>
    </source>
</evidence>
<dbReference type="AlphaFoldDB" id="A0A2G2X4X7"/>
<dbReference type="GO" id="GO:0005789">
    <property type="term" value="C:endoplasmic reticulum membrane"/>
    <property type="evidence" value="ECO:0007669"/>
    <property type="project" value="UniProtKB-SubCell"/>
</dbReference>
<evidence type="ECO:0000256" key="6">
    <source>
        <dbReference type="ARBA" id="ARBA00022989"/>
    </source>
</evidence>
<evidence type="ECO:0000256" key="2">
    <source>
        <dbReference type="ARBA" id="ARBA00007717"/>
    </source>
</evidence>
<keyword evidence="4" id="KW-0732">Signal</keyword>
<dbReference type="Proteomes" id="UP000224567">
    <property type="component" value="Unassembled WGS sequence"/>
</dbReference>
<proteinExistence type="inferred from homology"/>
<name>A0A2G2X4X7_CAPBA</name>
<comment type="subcellular location">
    <subcellularLocation>
        <location evidence="1">Endoplasmic reticulum membrane</location>
        <topology evidence="1">Single-pass membrane protein</topology>
    </subcellularLocation>
</comment>
<protein>
    <submittedName>
        <fullName evidence="9">Uncharacterized protein</fullName>
    </submittedName>
</protein>
<dbReference type="STRING" id="33114.A0A2G2X4X7"/>
<organism evidence="9 10">
    <name type="scientific">Capsicum baccatum</name>
    <name type="common">Peruvian pepper</name>
    <dbReference type="NCBI Taxonomy" id="33114"/>
    <lineage>
        <taxon>Eukaryota</taxon>
        <taxon>Viridiplantae</taxon>
        <taxon>Streptophyta</taxon>
        <taxon>Embryophyta</taxon>
        <taxon>Tracheophyta</taxon>
        <taxon>Spermatophyta</taxon>
        <taxon>Magnoliopsida</taxon>
        <taxon>eudicotyledons</taxon>
        <taxon>Gunneridae</taxon>
        <taxon>Pentapetalae</taxon>
        <taxon>asterids</taxon>
        <taxon>lamiids</taxon>
        <taxon>Solanales</taxon>
        <taxon>Solanaceae</taxon>
        <taxon>Solanoideae</taxon>
        <taxon>Capsiceae</taxon>
        <taxon>Capsicum</taxon>
    </lineage>
</organism>
<gene>
    <name evidence="9" type="ORF">CQW23_06975</name>
</gene>
<dbReference type="PANTHER" id="PTHR31826">
    <property type="entry name" value="NICALIN"/>
    <property type="match status" value="1"/>
</dbReference>
<evidence type="ECO:0000256" key="1">
    <source>
        <dbReference type="ARBA" id="ARBA00004389"/>
    </source>
</evidence>
<sequence length="334" mass="36766">MHSNIPYPVYFAFEDDNINDVSVKVKSNDANGQPSTATIGSYKLVAVASDPKRITSPNIANIQGWLPRVKFDGDSNQLPTIAIVASYNTFGDAPSLSMGSDNNGSSVVALLKIVRLFSVLYSNPKTRDYVICLNSVGSHGNQLHLHVSKPPENACIQQIFQGFSTLAEELGLQVGLKHKKINISNPRVAWEYEQFSRMRVTATTLSGLSTAPELLESKGGLADNRHFTSKVSIIRSVKLVAESIARHIYSQEKKIISIFADDSSLVVNPSYIKSWLDLLSKTPRVAPFLSKNNPLIKALEKNLADHTAEVNVQHETLDGMFTFYDSTSGKLHIY</sequence>
<reference evidence="10" key="2">
    <citation type="journal article" date="2017" name="J. Anim. Genet.">
        <title>Multiple reference genome sequences of hot pepper reveal the massive evolution of plant disease resistance genes by retroduplication.</title>
        <authorList>
            <person name="Kim S."/>
            <person name="Park J."/>
            <person name="Yeom S.-I."/>
            <person name="Kim Y.-M."/>
            <person name="Seo E."/>
            <person name="Kim K.-T."/>
            <person name="Kim M.-S."/>
            <person name="Lee J.M."/>
            <person name="Cheong K."/>
            <person name="Shin H.-S."/>
            <person name="Kim S.-B."/>
            <person name="Han K."/>
            <person name="Lee J."/>
            <person name="Park M."/>
            <person name="Lee H.-A."/>
            <person name="Lee H.-Y."/>
            <person name="Lee Y."/>
            <person name="Oh S."/>
            <person name="Lee J.H."/>
            <person name="Choi E."/>
            <person name="Choi E."/>
            <person name="Lee S.E."/>
            <person name="Jeon J."/>
            <person name="Kim H."/>
            <person name="Choi G."/>
            <person name="Song H."/>
            <person name="Lee J."/>
            <person name="Lee S.-C."/>
            <person name="Kwon J.-K."/>
            <person name="Lee H.-Y."/>
            <person name="Koo N."/>
            <person name="Hong Y."/>
            <person name="Kim R.W."/>
            <person name="Kang W.-H."/>
            <person name="Huh J.H."/>
            <person name="Kang B.-C."/>
            <person name="Yang T.-J."/>
            <person name="Lee Y.-H."/>
            <person name="Bennetzen J.L."/>
            <person name="Choi D."/>
        </authorList>
    </citation>
    <scope>NUCLEOTIDE SEQUENCE [LARGE SCALE GENOMIC DNA]</scope>
    <source>
        <strain evidence="10">cv. PBC81</strain>
    </source>
</reference>
<evidence type="ECO:0000256" key="8">
    <source>
        <dbReference type="ARBA" id="ARBA00023180"/>
    </source>
</evidence>
<evidence type="ECO:0000256" key="5">
    <source>
        <dbReference type="ARBA" id="ARBA00022824"/>
    </source>
</evidence>
<evidence type="ECO:0000256" key="7">
    <source>
        <dbReference type="ARBA" id="ARBA00023136"/>
    </source>
</evidence>
<dbReference type="SUPFAM" id="SSF53187">
    <property type="entry name" value="Zn-dependent exopeptidases"/>
    <property type="match status" value="1"/>
</dbReference>
<dbReference type="Gene3D" id="3.40.630.10">
    <property type="entry name" value="Zn peptidases"/>
    <property type="match status" value="1"/>
</dbReference>
<reference evidence="9 10" key="1">
    <citation type="journal article" date="2017" name="Genome Biol.">
        <title>New reference genome sequences of hot pepper reveal the massive evolution of plant disease-resistance genes by retroduplication.</title>
        <authorList>
            <person name="Kim S."/>
            <person name="Park J."/>
            <person name="Yeom S.I."/>
            <person name="Kim Y.M."/>
            <person name="Seo E."/>
            <person name="Kim K.T."/>
            <person name="Kim M.S."/>
            <person name="Lee J.M."/>
            <person name="Cheong K."/>
            <person name="Shin H.S."/>
            <person name="Kim S.B."/>
            <person name="Han K."/>
            <person name="Lee J."/>
            <person name="Park M."/>
            <person name="Lee H.A."/>
            <person name="Lee H.Y."/>
            <person name="Lee Y."/>
            <person name="Oh S."/>
            <person name="Lee J.H."/>
            <person name="Choi E."/>
            <person name="Choi E."/>
            <person name="Lee S.E."/>
            <person name="Jeon J."/>
            <person name="Kim H."/>
            <person name="Choi G."/>
            <person name="Song H."/>
            <person name="Lee J."/>
            <person name="Lee S.C."/>
            <person name="Kwon J.K."/>
            <person name="Lee H.Y."/>
            <person name="Koo N."/>
            <person name="Hong Y."/>
            <person name="Kim R.W."/>
            <person name="Kang W.H."/>
            <person name="Huh J.H."/>
            <person name="Kang B.C."/>
            <person name="Yang T.J."/>
            <person name="Lee Y.H."/>
            <person name="Bennetzen J.L."/>
            <person name="Choi D."/>
        </authorList>
    </citation>
    <scope>NUCLEOTIDE SEQUENCE [LARGE SCALE GENOMIC DNA]</scope>
    <source>
        <strain evidence="10">cv. PBC81</strain>
    </source>
</reference>
<keyword evidence="10" id="KW-1185">Reference proteome</keyword>
<evidence type="ECO:0000256" key="4">
    <source>
        <dbReference type="ARBA" id="ARBA00022729"/>
    </source>
</evidence>
<keyword evidence="5" id="KW-0256">Endoplasmic reticulum</keyword>
<dbReference type="InterPro" id="IPR016574">
    <property type="entry name" value="Nicalin"/>
</dbReference>
<comment type="similarity">
    <text evidence="2">Belongs to the nicastrin family.</text>
</comment>
<dbReference type="GO" id="GO:0009966">
    <property type="term" value="P:regulation of signal transduction"/>
    <property type="evidence" value="ECO:0007669"/>
    <property type="project" value="InterPro"/>
</dbReference>
<keyword evidence="3" id="KW-0812">Transmembrane</keyword>
<keyword evidence="6" id="KW-1133">Transmembrane helix</keyword>
<evidence type="ECO:0000256" key="3">
    <source>
        <dbReference type="ARBA" id="ARBA00022692"/>
    </source>
</evidence>
<comment type="caution">
    <text evidence="9">The sequence shown here is derived from an EMBL/GenBank/DDBJ whole genome shotgun (WGS) entry which is preliminary data.</text>
</comment>
<evidence type="ECO:0000313" key="9">
    <source>
        <dbReference type="EMBL" id="PHT52513.1"/>
    </source>
</evidence>
<dbReference type="OrthoDB" id="5913609at2759"/>
<accession>A0A2G2X4X7</accession>
<keyword evidence="7" id="KW-0472">Membrane</keyword>